<dbReference type="Proteomes" id="UP000789759">
    <property type="component" value="Unassembled WGS sequence"/>
</dbReference>
<sequence>MILQYSKSKPHNTGVYDGYDYSTYGGSSYYYPTTGVSSAPKASTATVVEAPPAISGIINQQVRGIGSGIHQPKDDIVSEHLDMQSEINKQSASKKETKVNY</sequence>
<evidence type="ECO:0000313" key="2">
    <source>
        <dbReference type="Proteomes" id="UP000789759"/>
    </source>
</evidence>
<gene>
    <name evidence="1" type="ORF">CPELLU_LOCUS1393</name>
</gene>
<dbReference type="EMBL" id="CAJVQA010000500">
    <property type="protein sequence ID" value="CAG8478080.1"/>
    <property type="molecule type" value="Genomic_DNA"/>
</dbReference>
<organism evidence="1 2">
    <name type="scientific">Cetraspora pellucida</name>
    <dbReference type="NCBI Taxonomy" id="1433469"/>
    <lineage>
        <taxon>Eukaryota</taxon>
        <taxon>Fungi</taxon>
        <taxon>Fungi incertae sedis</taxon>
        <taxon>Mucoromycota</taxon>
        <taxon>Glomeromycotina</taxon>
        <taxon>Glomeromycetes</taxon>
        <taxon>Diversisporales</taxon>
        <taxon>Gigasporaceae</taxon>
        <taxon>Cetraspora</taxon>
    </lineage>
</organism>
<proteinExistence type="predicted"/>
<comment type="caution">
    <text evidence="1">The sequence shown here is derived from an EMBL/GenBank/DDBJ whole genome shotgun (WGS) entry which is preliminary data.</text>
</comment>
<protein>
    <submittedName>
        <fullName evidence="1">20300_t:CDS:1</fullName>
    </submittedName>
</protein>
<accession>A0A9N8W971</accession>
<keyword evidence="2" id="KW-1185">Reference proteome</keyword>
<dbReference type="AlphaFoldDB" id="A0A9N8W971"/>
<name>A0A9N8W971_9GLOM</name>
<evidence type="ECO:0000313" key="1">
    <source>
        <dbReference type="EMBL" id="CAG8478080.1"/>
    </source>
</evidence>
<dbReference type="OrthoDB" id="1749473at2759"/>
<reference evidence="1" key="1">
    <citation type="submission" date="2021-06" db="EMBL/GenBank/DDBJ databases">
        <authorList>
            <person name="Kallberg Y."/>
            <person name="Tangrot J."/>
            <person name="Rosling A."/>
        </authorList>
    </citation>
    <scope>NUCLEOTIDE SEQUENCE</scope>
    <source>
        <strain evidence="1">FL966</strain>
    </source>
</reference>